<dbReference type="InterPro" id="IPR005672">
    <property type="entry name" value="Phosphate_PstA"/>
</dbReference>
<dbReference type="GO" id="GO:0035435">
    <property type="term" value="P:phosphate ion transmembrane transport"/>
    <property type="evidence" value="ECO:0007669"/>
    <property type="project" value="InterPro"/>
</dbReference>
<feature type="domain" description="ABC transmembrane type-1" evidence="10">
    <location>
        <begin position="65"/>
        <end position="268"/>
    </location>
</feature>
<dbReference type="CDD" id="cd06261">
    <property type="entry name" value="TM_PBP2"/>
    <property type="match status" value="1"/>
</dbReference>
<dbReference type="SUPFAM" id="SSF161098">
    <property type="entry name" value="MetI-like"/>
    <property type="match status" value="1"/>
</dbReference>
<sequence length="277" mass="29971">MLRYNPRVIKEKASIVAVFTLTILMFLPLAHIIFTILSRGLPVIMKGGLKFLTGTLDEGGIGPAIIGTGLLIVVSSLIGLPVAFIVGVYSYEYPNSVLGKATRALLQIMMEFPTILVGVFVMGILVIPMKSYSALAGGLALAIILMPYVAIYTQESLRQIPFTYREAAFSLGLPKWKVILRILVPLARKGILTGVLIGISKVAGETAPLLFTIGGMYQTYPQGITKPVGALPLLIYTLIQSPAKEHHEIAWGASAVLLLIFLALFLPIRLSLKEVKI</sequence>
<evidence type="ECO:0000256" key="7">
    <source>
        <dbReference type="ARBA" id="ARBA00022989"/>
    </source>
</evidence>
<keyword evidence="3" id="KW-0813">Transport</keyword>
<keyword evidence="8 9" id="KW-0472">Membrane</keyword>
<reference evidence="11" key="2">
    <citation type="journal article" date="2000" name="J. Mol. Biol.">
        <title>Archaeal homologs of eukaryotic methylation guide small nucleolar RNAs: lessons from the Pyrococcus genomes.</title>
        <authorList>
            <person name="Gaspin C."/>
            <person name="Cavaille J."/>
            <person name="Erauso G."/>
        </authorList>
    </citation>
    <scope>NUCLEOTIDE SEQUENCE</scope>
    <source>
        <strain evidence="11">Orsay</strain>
    </source>
</reference>
<keyword evidence="13" id="KW-1185">Reference proteome</keyword>
<evidence type="ECO:0000313" key="11">
    <source>
        <dbReference type="EMBL" id="CAB49958.1"/>
    </source>
</evidence>
<dbReference type="STRING" id="272844.PAB0699"/>
<evidence type="ECO:0000313" key="14">
    <source>
        <dbReference type="Proteomes" id="UP000009139"/>
    </source>
</evidence>
<dbReference type="RefSeq" id="WP_010868165.1">
    <property type="nucleotide sequence ID" value="NC_000868.1"/>
</dbReference>
<keyword evidence="4 9" id="KW-1003">Cell membrane</keyword>
<keyword evidence="5" id="KW-0592">Phosphate transport</keyword>
<dbReference type="OrthoDB" id="11402at2157"/>
<dbReference type="InterPro" id="IPR051408">
    <property type="entry name" value="Phosphate_transprt_permease"/>
</dbReference>
<keyword evidence="6 9" id="KW-0812">Transmembrane</keyword>
<reference evidence="12 14" key="5">
    <citation type="journal article" date="2012" name="Curr. Microbiol.">
        <title>Re-annotation of two hyperthermophilic archaea Pyrococcus abyssi GE5 and Pyrococcus furiosus DSM 3638.</title>
        <authorList>
            <person name="Gao J."/>
            <person name="Wang J."/>
        </authorList>
    </citation>
    <scope>GENOME REANNOTATION</scope>
    <source>
        <strain evidence="12">GE5</strain>
        <strain evidence="14">GE5 / Orsay</strain>
    </source>
</reference>
<dbReference type="PATRIC" id="fig|272844.11.peg.1100"/>
<dbReference type="KEGG" id="pab:PAB0699"/>
<evidence type="ECO:0000256" key="3">
    <source>
        <dbReference type="ARBA" id="ARBA00022448"/>
    </source>
</evidence>
<evidence type="ECO:0000256" key="6">
    <source>
        <dbReference type="ARBA" id="ARBA00022692"/>
    </source>
</evidence>
<keyword evidence="7 9" id="KW-1133">Transmembrane helix</keyword>
<accession>Q9UZU8</accession>
<reference evidence="11 13" key="4">
    <citation type="journal article" date="2003" name="Mol. Microbiol.">
        <title>An integrated analysis of the genome of the hyperthermophilic archaeon Pyrococcus abyssi.</title>
        <authorList>
            <person name="Cohen G."/>
            <person name="Barbe V."/>
            <person name="Flament D."/>
            <person name="Galperin M."/>
            <person name="Heilig R."/>
            <person name="Ripp R."/>
            <person name="Lecompte O."/>
            <person name="Prieur D."/>
            <person name="Poch O."/>
            <person name="Quellerou J."/>
            <person name="Thierry J.C."/>
            <person name="Van der Oost J."/>
            <person name="Weissenbach J."/>
            <person name="Zivanovic Y."/>
            <person name="Forterre P."/>
        </authorList>
    </citation>
    <scope>NUCLEOTIDE SEQUENCE [LARGE SCALE GENOMIC DNA]</scope>
    <source>
        <strain evidence="13">GE5 / Orsay</strain>
        <strain evidence="11">Orsay</strain>
    </source>
</reference>
<evidence type="ECO:0000256" key="1">
    <source>
        <dbReference type="ARBA" id="ARBA00004651"/>
    </source>
</evidence>
<feature type="transmembrane region" description="Helical" evidence="9">
    <location>
        <begin position="104"/>
        <end position="126"/>
    </location>
</feature>
<dbReference type="PROSITE" id="PS50928">
    <property type="entry name" value="ABC_TM1"/>
    <property type="match status" value="1"/>
</dbReference>
<evidence type="ECO:0000259" key="10">
    <source>
        <dbReference type="PROSITE" id="PS50928"/>
    </source>
</evidence>
<gene>
    <name evidence="11" type="primary">pstA</name>
    <name evidence="11" type="ORF">PAB0699</name>
</gene>
<dbReference type="Gene3D" id="1.10.3720.10">
    <property type="entry name" value="MetI-like"/>
    <property type="match status" value="1"/>
</dbReference>
<evidence type="ECO:0000313" key="13">
    <source>
        <dbReference type="Proteomes" id="UP000000810"/>
    </source>
</evidence>
<feature type="transmembrane region" description="Helical" evidence="9">
    <location>
        <begin position="61"/>
        <end position="92"/>
    </location>
</feature>
<organism evidence="11 13">
    <name type="scientific">Pyrococcus abyssi (strain GE5 / Orsay)</name>
    <dbReference type="NCBI Taxonomy" id="272844"/>
    <lineage>
        <taxon>Archaea</taxon>
        <taxon>Methanobacteriati</taxon>
        <taxon>Methanobacteriota</taxon>
        <taxon>Thermococci</taxon>
        <taxon>Thermococcales</taxon>
        <taxon>Thermococcaceae</taxon>
        <taxon>Pyrococcus</taxon>
    </lineage>
</organism>
<dbReference type="NCBIfam" id="TIGR00974">
    <property type="entry name" value="3a0107s02c"/>
    <property type="match status" value="1"/>
</dbReference>
<feature type="transmembrane region" description="Helical" evidence="9">
    <location>
        <begin position="249"/>
        <end position="268"/>
    </location>
</feature>
<dbReference type="InterPro" id="IPR000515">
    <property type="entry name" value="MetI-like"/>
</dbReference>
<evidence type="ECO:0000256" key="9">
    <source>
        <dbReference type="RuleBase" id="RU363043"/>
    </source>
</evidence>
<comment type="similarity">
    <text evidence="2 9">Belongs to the binding-protein-dependent transport system permease family. CysTW subfamily.</text>
</comment>
<evidence type="ECO:0000256" key="4">
    <source>
        <dbReference type="ARBA" id="ARBA00022475"/>
    </source>
</evidence>
<dbReference type="HOGENOM" id="CLU_033621_2_0_2"/>
<comment type="subcellular location">
    <subcellularLocation>
        <location evidence="1 9">Cell membrane</location>
        <topology evidence="1 9">Multi-pass membrane protein</topology>
    </subcellularLocation>
</comment>
<proteinExistence type="inferred from homology"/>
<evidence type="ECO:0000256" key="2">
    <source>
        <dbReference type="ARBA" id="ARBA00007069"/>
    </source>
</evidence>
<dbReference type="GO" id="GO:0005315">
    <property type="term" value="F:phosphate transmembrane transporter activity"/>
    <property type="evidence" value="ECO:0007669"/>
    <property type="project" value="InterPro"/>
</dbReference>
<comment type="caution">
    <text evidence="9">Lacks conserved residue(s) required for the propagation of feature annotation.</text>
</comment>
<dbReference type="PIR" id="A75082">
    <property type="entry name" value="A75082"/>
</dbReference>
<dbReference type="EMBL" id="HE613800">
    <property type="protein sequence ID" value="CCE70457.1"/>
    <property type="molecule type" value="Genomic_DNA"/>
</dbReference>
<dbReference type="EMBL" id="AJ248286">
    <property type="protein sequence ID" value="CAB49958.1"/>
    <property type="molecule type" value="Genomic_DNA"/>
</dbReference>
<protein>
    <recommendedName>
        <fullName evidence="9">Phosphate transport system permease protein PstA</fullName>
    </recommendedName>
</protein>
<name>Q9UZU8_PYRAB</name>
<dbReference type="PANTHER" id="PTHR42922">
    <property type="entry name" value="PHOSPHATE TRANSPORT SYSTEM PERMEASE PROTEIN PSTA"/>
    <property type="match status" value="1"/>
</dbReference>
<dbReference type="Proteomes" id="UP000000810">
    <property type="component" value="Chromosome"/>
</dbReference>
<feature type="transmembrane region" description="Helical" evidence="9">
    <location>
        <begin position="132"/>
        <end position="151"/>
    </location>
</feature>
<reference evidence="11" key="3">
    <citation type="journal article" date="2001" name="Genome Res.">
        <title>Genome evolution at the genus level: comparison of three complete genomes of hyperthermophilic archaea.</title>
        <authorList>
            <person name="Lecompte O."/>
            <person name="Ripp R."/>
            <person name="Puzos-Barbe V."/>
            <person name="Duprat S."/>
            <person name="Heilig R."/>
            <person name="Dietrich J."/>
            <person name="Thierry J.C."/>
            <person name="Poch O."/>
        </authorList>
    </citation>
    <scope>NUCLEOTIDE SEQUENCE</scope>
    <source>
        <strain evidence="11">Orsay</strain>
    </source>
</reference>
<evidence type="ECO:0000256" key="8">
    <source>
        <dbReference type="ARBA" id="ARBA00023136"/>
    </source>
</evidence>
<evidence type="ECO:0000256" key="5">
    <source>
        <dbReference type="ARBA" id="ARBA00022592"/>
    </source>
</evidence>
<dbReference type="AlphaFoldDB" id="Q9UZU8"/>
<dbReference type="PANTHER" id="PTHR42922:SF1">
    <property type="entry name" value="PHOSPHATE TRANSPORT SYSTEM PERMEASE PROTEIN PSTA"/>
    <property type="match status" value="1"/>
</dbReference>
<feature type="transmembrane region" description="Helical" evidence="9">
    <location>
        <begin position="12"/>
        <end position="41"/>
    </location>
</feature>
<dbReference type="InterPro" id="IPR035906">
    <property type="entry name" value="MetI-like_sf"/>
</dbReference>
<reference evidence="11" key="1">
    <citation type="submission" date="1999-07" db="EMBL/GenBank/DDBJ databases">
        <authorList>
            <person name="Genoscope"/>
        </authorList>
    </citation>
    <scope>NUCLEOTIDE SEQUENCE</scope>
    <source>
        <strain evidence="11">Orsay</strain>
    </source>
</reference>
<dbReference type="Pfam" id="PF00528">
    <property type="entry name" value="BPD_transp_1"/>
    <property type="match status" value="1"/>
</dbReference>
<dbReference type="Proteomes" id="UP000009139">
    <property type="component" value="Chromosome"/>
</dbReference>
<evidence type="ECO:0000313" key="12">
    <source>
        <dbReference type="EMBL" id="CCE70457.1"/>
    </source>
</evidence>
<dbReference type="GO" id="GO:0005886">
    <property type="term" value="C:plasma membrane"/>
    <property type="evidence" value="ECO:0007669"/>
    <property type="project" value="UniProtKB-SubCell"/>
</dbReference>
<dbReference type="eggNOG" id="arCOG00168">
    <property type="taxonomic scope" value="Archaea"/>
</dbReference>